<name>A0ABZ0IFK1_9GAMM</name>
<evidence type="ECO:0008006" key="5">
    <source>
        <dbReference type="Google" id="ProtNLM"/>
    </source>
</evidence>
<keyword evidence="2" id="KW-0732">Signal</keyword>
<dbReference type="RefSeq" id="WP_407329621.1">
    <property type="nucleotide sequence ID" value="NZ_CP136865.1"/>
</dbReference>
<keyword evidence="4" id="KW-1185">Reference proteome</keyword>
<protein>
    <recommendedName>
        <fullName evidence="5">PEP-CTERM protein-sorting domain-containing protein</fullName>
    </recommendedName>
</protein>
<sequence>MKIRTLVIGLVSTAVLVGASFANAGLILSSNFDGRTVSGATATATFQTNGVSDPVAVEADFNLFTTSASANRIAVDRNLHNEGSWTATIGLDVEGNLIHMGIVSFQALIFNNRGALQGSNVSRDLDLSVAIVDTNDVELASVELLNVYAASGAWTPETVSFDFTGTTLAKGTSYFLAITASGQGPGNNAGFDDLLVTGTIPAPAPLGLLGVGLLLLARRKA</sequence>
<proteinExistence type="predicted"/>
<feature type="transmembrane region" description="Helical" evidence="1">
    <location>
        <begin position="194"/>
        <end position="217"/>
    </location>
</feature>
<accession>A0ABZ0IFK1</accession>
<feature type="signal peptide" evidence="2">
    <location>
        <begin position="1"/>
        <end position="24"/>
    </location>
</feature>
<keyword evidence="1" id="KW-1133">Transmembrane helix</keyword>
<keyword evidence="1" id="KW-0812">Transmembrane</keyword>
<reference evidence="3 4" key="1">
    <citation type="submission" date="2023-10" db="EMBL/GenBank/DDBJ databases">
        <title>Two novel species belonging to the OM43/NOR5 clade.</title>
        <authorList>
            <person name="Park M."/>
        </authorList>
    </citation>
    <scope>NUCLEOTIDE SEQUENCE [LARGE SCALE GENOMIC DNA]</scope>
    <source>
        <strain evidence="3 4">IMCC45268</strain>
    </source>
</reference>
<organism evidence="3 4">
    <name type="scientific">Congregibacter brevis</name>
    <dbReference type="NCBI Taxonomy" id="3081201"/>
    <lineage>
        <taxon>Bacteria</taxon>
        <taxon>Pseudomonadati</taxon>
        <taxon>Pseudomonadota</taxon>
        <taxon>Gammaproteobacteria</taxon>
        <taxon>Cellvibrionales</taxon>
        <taxon>Halieaceae</taxon>
        <taxon>Congregibacter</taxon>
    </lineage>
</organism>
<feature type="chain" id="PRO_5045269631" description="PEP-CTERM protein-sorting domain-containing protein" evidence="2">
    <location>
        <begin position="25"/>
        <end position="221"/>
    </location>
</feature>
<dbReference type="Proteomes" id="UP001626549">
    <property type="component" value="Chromosome"/>
</dbReference>
<dbReference type="EMBL" id="CP136865">
    <property type="protein sequence ID" value="WOJ98307.1"/>
    <property type="molecule type" value="Genomic_DNA"/>
</dbReference>
<evidence type="ECO:0000256" key="2">
    <source>
        <dbReference type="SAM" id="SignalP"/>
    </source>
</evidence>
<gene>
    <name evidence="3" type="ORF">R0137_06980</name>
</gene>
<keyword evidence="1" id="KW-0472">Membrane</keyword>
<evidence type="ECO:0000313" key="3">
    <source>
        <dbReference type="EMBL" id="WOJ98307.1"/>
    </source>
</evidence>
<evidence type="ECO:0000313" key="4">
    <source>
        <dbReference type="Proteomes" id="UP001626549"/>
    </source>
</evidence>
<evidence type="ECO:0000256" key="1">
    <source>
        <dbReference type="SAM" id="Phobius"/>
    </source>
</evidence>